<accession>A0A8H7SR96</accession>
<protein>
    <submittedName>
        <fullName evidence="2">Uncharacterized protein</fullName>
    </submittedName>
</protein>
<sequence length="291" mass="32107">MLQYTQEYKVIRAYTFADYIVTELKSPLRIMRMVKKSTCPIIHLNWLLESVPFIRLLNPLDYEIDVSEARKQAIIDLSTHVAKVLAYKLDLNLLDCMEAGLNQHSINKVSVLGTLEQKVLSSASLPPSQGTDSQSNSCSTVTVKEEEPIITSDPTITTNVTLTFKSETTNRAGPSIKNEPSIKNDGVDMNKQAETFSNGGESSKVKQADTNLVSNVDIQDTATLNNGRNSNALQETNKVTSSNKQVDTVHDSGFSIIDTNVILQSSKSLSYSAPETHSFHNSARENQNFSC</sequence>
<dbReference type="AlphaFoldDB" id="A0A8H7SR96"/>
<evidence type="ECO:0000256" key="1">
    <source>
        <dbReference type="SAM" id="MobiDB-lite"/>
    </source>
</evidence>
<feature type="non-terminal residue" evidence="2">
    <location>
        <position position="1"/>
    </location>
</feature>
<dbReference type="Proteomes" id="UP000613177">
    <property type="component" value="Unassembled WGS sequence"/>
</dbReference>
<proteinExistence type="predicted"/>
<reference evidence="2" key="1">
    <citation type="submission" date="2021-01" db="EMBL/GenBank/DDBJ databases">
        <title>Metabolic potential, ecology and presence of endohyphal bacteria is reflected in genomic diversity of Mucoromycotina.</title>
        <authorList>
            <person name="Muszewska A."/>
            <person name="Okrasinska A."/>
            <person name="Steczkiewicz K."/>
            <person name="Drgas O."/>
            <person name="Orlowska M."/>
            <person name="Perlinska-Lenart U."/>
            <person name="Aleksandrzak-Piekarczyk T."/>
            <person name="Szatraj K."/>
            <person name="Zielenkiewicz U."/>
            <person name="Pilsyk S."/>
            <person name="Malc E."/>
            <person name="Mieczkowski P."/>
            <person name="Kruszewska J.S."/>
            <person name="Biernat P."/>
            <person name="Pawlowska J."/>
        </authorList>
    </citation>
    <scope>NUCLEOTIDE SEQUENCE</scope>
    <source>
        <strain evidence="2">WA0000018081</strain>
    </source>
</reference>
<comment type="caution">
    <text evidence="2">The sequence shown here is derived from an EMBL/GenBank/DDBJ whole genome shotgun (WGS) entry which is preliminary data.</text>
</comment>
<gene>
    <name evidence="2" type="ORF">INT48_001061</name>
</gene>
<name>A0A8H7SR96_9FUNG</name>
<evidence type="ECO:0000313" key="3">
    <source>
        <dbReference type="Proteomes" id="UP000613177"/>
    </source>
</evidence>
<evidence type="ECO:0000313" key="2">
    <source>
        <dbReference type="EMBL" id="KAG2232998.1"/>
    </source>
</evidence>
<dbReference type="EMBL" id="JAEPRE010000093">
    <property type="protein sequence ID" value="KAG2232998.1"/>
    <property type="molecule type" value="Genomic_DNA"/>
</dbReference>
<feature type="region of interest" description="Disordered" evidence="1">
    <location>
        <begin position="222"/>
        <end position="244"/>
    </location>
</feature>
<keyword evidence="3" id="KW-1185">Reference proteome</keyword>
<organism evidence="2 3">
    <name type="scientific">Thamnidium elegans</name>
    <dbReference type="NCBI Taxonomy" id="101142"/>
    <lineage>
        <taxon>Eukaryota</taxon>
        <taxon>Fungi</taxon>
        <taxon>Fungi incertae sedis</taxon>
        <taxon>Mucoromycota</taxon>
        <taxon>Mucoromycotina</taxon>
        <taxon>Mucoromycetes</taxon>
        <taxon>Mucorales</taxon>
        <taxon>Mucorineae</taxon>
        <taxon>Mucoraceae</taxon>
        <taxon>Thamnidium</taxon>
    </lineage>
</organism>